<dbReference type="Pfam" id="PF19841">
    <property type="entry name" value="GldN"/>
    <property type="match status" value="1"/>
</dbReference>
<organism evidence="2 3">
    <name type="scientific">Pedobacter polaris</name>
    <dbReference type="NCBI Taxonomy" id="2571273"/>
    <lineage>
        <taxon>Bacteria</taxon>
        <taxon>Pseudomonadati</taxon>
        <taxon>Bacteroidota</taxon>
        <taxon>Sphingobacteriia</taxon>
        <taxon>Sphingobacteriales</taxon>
        <taxon>Sphingobacteriaceae</taxon>
        <taxon>Pedobacter</taxon>
    </lineage>
</organism>
<comment type="caution">
    <text evidence="2">The sequence shown here is derived from an EMBL/GenBank/DDBJ whole genome shotgun (WGS) entry which is preliminary data.</text>
</comment>
<dbReference type="Proteomes" id="UP000309488">
    <property type="component" value="Unassembled WGS sequence"/>
</dbReference>
<evidence type="ECO:0000313" key="3">
    <source>
        <dbReference type="Proteomes" id="UP000309488"/>
    </source>
</evidence>
<gene>
    <name evidence="2" type="primary">gldN</name>
    <name evidence="2" type="ORF">FA048_00890</name>
</gene>
<feature type="signal peptide" evidence="1">
    <location>
        <begin position="1"/>
        <end position="19"/>
    </location>
</feature>
<protein>
    <submittedName>
        <fullName evidence="2">Gliding motility protein GldN</fullName>
    </submittedName>
</protein>
<keyword evidence="3" id="KW-1185">Reference proteome</keyword>
<sequence>MKKVFFLSIFLLTTVFAFAQNQVTPPAQDKKTKVKKKGPKQDGFIYKEVSEADTVIPYSEVRKEDVAYTKRIWREIDLRDRGNQILASPKVNLLSVIYDAVSNGELDLYSSEDEDFKGEPIGQKKGNDPKVTNSSAADTAFLGVNPGTNEVNRANNEFFAASFTTLRIKEDWILDIRRGIFEPRIIGIAPVRIDVKTQVDNNGNPVADPTTGKPRADTLKTVAGWLYFDDLREILVKHKIANDQNDNSGITFDDVFVRRLFFSNITKSSNAADNRIEDILFNPKDRLLESERIKRAMADFEQGLWEY</sequence>
<reference evidence="2 3" key="1">
    <citation type="submission" date="2019-04" db="EMBL/GenBank/DDBJ databases">
        <title>Pedobacter sp. RP-3-22 sp. nov., isolated from Arctic soil.</title>
        <authorList>
            <person name="Dahal R.H."/>
            <person name="Kim D.-U."/>
        </authorList>
    </citation>
    <scope>NUCLEOTIDE SEQUENCE [LARGE SCALE GENOMIC DNA]</scope>
    <source>
        <strain evidence="2 3">RP-3-22</strain>
    </source>
</reference>
<dbReference type="InterPro" id="IPR019847">
    <property type="entry name" value="Gliding_motility_assoc_GldN"/>
</dbReference>
<evidence type="ECO:0000313" key="2">
    <source>
        <dbReference type="EMBL" id="TKC12206.1"/>
    </source>
</evidence>
<dbReference type="OrthoDB" id="1141916at2"/>
<dbReference type="RefSeq" id="WP_136838118.1">
    <property type="nucleotide sequence ID" value="NZ_SWBR01000001.1"/>
</dbReference>
<accession>A0A4U1CUE3</accession>
<dbReference type="AlphaFoldDB" id="A0A4U1CUE3"/>
<dbReference type="NCBIfam" id="TIGR03523">
    <property type="entry name" value="GldN"/>
    <property type="match status" value="1"/>
</dbReference>
<proteinExistence type="predicted"/>
<name>A0A4U1CUE3_9SPHI</name>
<dbReference type="EMBL" id="SWBR01000001">
    <property type="protein sequence ID" value="TKC12206.1"/>
    <property type="molecule type" value="Genomic_DNA"/>
</dbReference>
<evidence type="ECO:0000256" key="1">
    <source>
        <dbReference type="SAM" id="SignalP"/>
    </source>
</evidence>
<feature type="chain" id="PRO_5020822084" evidence="1">
    <location>
        <begin position="20"/>
        <end position="307"/>
    </location>
</feature>
<keyword evidence="1" id="KW-0732">Signal</keyword>